<keyword evidence="6" id="KW-0414">Isoprene biosynthesis</keyword>
<evidence type="ECO:0000256" key="1">
    <source>
        <dbReference type="ARBA" id="ARBA00001946"/>
    </source>
</evidence>
<organism evidence="7 8">
    <name type="scientific">Prorocentrum cordatum</name>
    <dbReference type="NCBI Taxonomy" id="2364126"/>
    <lineage>
        <taxon>Eukaryota</taxon>
        <taxon>Sar</taxon>
        <taxon>Alveolata</taxon>
        <taxon>Dinophyceae</taxon>
        <taxon>Prorocentrales</taxon>
        <taxon>Prorocentraceae</taxon>
        <taxon>Prorocentrum</taxon>
    </lineage>
</organism>
<evidence type="ECO:0000256" key="2">
    <source>
        <dbReference type="ARBA" id="ARBA00006706"/>
    </source>
</evidence>
<evidence type="ECO:0000313" key="7">
    <source>
        <dbReference type="EMBL" id="CAK0840926.1"/>
    </source>
</evidence>
<dbReference type="Gene3D" id="1.10.600.10">
    <property type="entry name" value="Farnesyl Diphosphate Synthase"/>
    <property type="match status" value="2"/>
</dbReference>
<gene>
    <name evidence="7" type="ORF">PCOR1329_LOCUS36252</name>
</gene>
<dbReference type="CDD" id="cd00685">
    <property type="entry name" value="Trans_IPPS_HT"/>
    <property type="match status" value="1"/>
</dbReference>
<evidence type="ECO:0000256" key="3">
    <source>
        <dbReference type="ARBA" id="ARBA00022679"/>
    </source>
</evidence>
<evidence type="ECO:0000256" key="4">
    <source>
        <dbReference type="ARBA" id="ARBA00022723"/>
    </source>
</evidence>
<sequence length="720" mass="79163">MLHAEQFDTELKADGKSFVAVATALMKSLADPEVISQRNIQSAVVGLDANPMLWTRYGMDLLNLSLQSMQSTKSKPSSASDKRKVSLLGGDSLYATAQWALANVDSRACRKIIAKTISAFSDGQLRKKELYWCLNMSIREYLDIEKTAGVATFFSASAVCPALVNGVDDDIAQQLAEFGSDMGLIVDLLKDTRLESIRMSLETGRMTAPVLLAMERDPKLRVLLQRRLSRSGDFPEAVDRVLSKGVEETMRLINRLGLRATARLDCLEESPERDALLTLSRGVSCTPLAEEADPSCQFSATFALKVENLRLRAQMQRVRQEERKAKAQLRAICEVASGAQRTPLRPPRMVGLGLEFNAQEIDWLLLRGLGRRAPLPESLDLDVLLSCIAEDQERVQQRLLELGDAAESRKLKHAVRDVFSAGGKRLRPALCLLTARMLQACGADAPQVPATERILMLATAVEIIHTASLVHDDILDDAETRRQKQTVHLIFGPDVAVFSGDFLFARASSLIESLEDDEVTRLVSLVIEEFGHGELAQGSQRFNANITLFDYLRKSFYKTASLLAASCRASAVLSDQTREVCDVMYSYGFYLGIAFQIADDILDFTGDGQEMGKPVVQDLREGNLTAPVILCLNGSKDLGLEPAPGAAELRTLISNRFAQEGDLDRALELIRDGDGIGMAYKLAEKFSRKALQALPLLAPSDGEARRALAGLAEWVVRRSV</sequence>
<name>A0ABN9T767_9DINO</name>
<dbReference type="EMBL" id="CAUYUJ010014412">
    <property type="protein sequence ID" value="CAK0840926.1"/>
    <property type="molecule type" value="Genomic_DNA"/>
</dbReference>
<dbReference type="Pfam" id="PF00348">
    <property type="entry name" value="polyprenyl_synt"/>
    <property type="match status" value="2"/>
</dbReference>
<comment type="caution">
    <text evidence="7">The sequence shown here is derived from an EMBL/GenBank/DDBJ whole genome shotgun (WGS) entry which is preliminary data.</text>
</comment>
<dbReference type="SFLD" id="SFLDS00005">
    <property type="entry name" value="Isoprenoid_Synthase_Type_I"/>
    <property type="match status" value="1"/>
</dbReference>
<evidence type="ECO:0000256" key="6">
    <source>
        <dbReference type="ARBA" id="ARBA00023229"/>
    </source>
</evidence>
<evidence type="ECO:0000256" key="5">
    <source>
        <dbReference type="ARBA" id="ARBA00022842"/>
    </source>
</evidence>
<keyword evidence="5" id="KW-0460">Magnesium</keyword>
<evidence type="ECO:0000313" key="8">
    <source>
        <dbReference type="Proteomes" id="UP001189429"/>
    </source>
</evidence>
<dbReference type="Proteomes" id="UP001189429">
    <property type="component" value="Unassembled WGS sequence"/>
</dbReference>
<protein>
    <submittedName>
        <fullName evidence="7">Uncharacterized protein</fullName>
    </submittedName>
</protein>
<comment type="cofactor">
    <cofactor evidence="1">
        <name>Mg(2+)</name>
        <dbReference type="ChEBI" id="CHEBI:18420"/>
    </cofactor>
</comment>
<dbReference type="PROSITE" id="PS00444">
    <property type="entry name" value="POLYPRENYL_SYNTHASE_2"/>
    <property type="match status" value="1"/>
</dbReference>
<proteinExistence type="inferred from homology"/>
<dbReference type="InterPro" id="IPR000092">
    <property type="entry name" value="Polyprenyl_synt"/>
</dbReference>
<dbReference type="PANTHER" id="PTHR12001">
    <property type="entry name" value="GERANYLGERANYL PYROPHOSPHATE SYNTHASE"/>
    <property type="match status" value="1"/>
</dbReference>
<keyword evidence="3" id="KW-0808">Transferase</keyword>
<keyword evidence="4" id="KW-0479">Metal-binding</keyword>
<keyword evidence="8" id="KW-1185">Reference proteome</keyword>
<accession>A0ABN9T767</accession>
<dbReference type="SUPFAM" id="SSF48576">
    <property type="entry name" value="Terpenoid synthases"/>
    <property type="match status" value="2"/>
</dbReference>
<reference evidence="7" key="1">
    <citation type="submission" date="2023-10" db="EMBL/GenBank/DDBJ databases">
        <authorList>
            <person name="Chen Y."/>
            <person name="Shah S."/>
            <person name="Dougan E. K."/>
            <person name="Thang M."/>
            <person name="Chan C."/>
        </authorList>
    </citation>
    <scope>NUCLEOTIDE SEQUENCE [LARGE SCALE GENOMIC DNA]</scope>
</reference>
<dbReference type="PANTHER" id="PTHR12001:SF69">
    <property type="entry name" value="ALL TRANS-POLYPRENYL-DIPHOSPHATE SYNTHASE PDSS1"/>
    <property type="match status" value="1"/>
</dbReference>
<comment type="similarity">
    <text evidence="2">Belongs to the FPP/GGPP synthase family.</text>
</comment>
<dbReference type="InterPro" id="IPR033749">
    <property type="entry name" value="Polyprenyl_synt_CS"/>
</dbReference>
<dbReference type="InterPro" id="IPR008949">
    <property type="entry name" value="Isoprenoid_synthase_dom_sf"/>
</dbReference>